<dbReference type="AlphaFoldDB" id="A0A6I4MBH0"/>
<dbReference type="RefSeq" id="WP_151593858.1">
    <property type="nucleotide sequence ID" value="NZ_WBMS02000009.1"/>
</dbReference>
<comment type="caution">
    <text evidence="2">The sequence shown here is derived from an EMBL/GenBank/DDBJ whole genome shotgun (WGS) entry which is preliminary data.</text>
</comment>
<gene>
    <name evidence="2" type="ORF">F8568_013325</name>
</gene>
<organism evidence="2 3">
    <name type="scientific">Actinomadura physcomitrii</name>
    <dbReference type="NCBI Taxonomy" id="2650748"/>
    <lineage>
        <taxon>Bacteria</taxon>
        <taxon>Bacillati</taxon>
        <taxon>Actinomycetota</taxon>
        <taxon>Actinomycetes</taxon>
        <taxon>Streptosporangiales</taxon>
        <taxon>Thermomonosporaceae</taxon>
        <taxon>Actinomadura</taxon>
    </lineage>
</organism>
<feature type="compositionally biased region" description="Basic and acidic residues" evidence="1">
    <location>
        <begin position="1"/>
        <end position="14"/>
    </location>
</feature>
<evidence type="ECO:0000313" key="2">
    <source>
        <dbReference type="EMBL" id="MWA01347.1"/>
    </source>
</evidence>
<feature type="compositionally biased region" description="Pro residues" evidence="1">
    <location>
        <begin position="17"/>
        <end position="46"/>
    </location>
</feature>
<feature type="region of interest" description="Disordered" evidence="1">
    <location>
        <begin position="1"/>
        <end position="77"/>
    </location>
</feature>
<protein>
    <submittedName>
        <fullName evidence="2">Uncharacterized protein</fullName>
    </submittedName>
</protein>
<reference evidence="2" key="1">
    <citation type="submission" date="2019-12" db="EMBL/GenBank/DDBJ databases">
        <title>Actinomadura physcomitrii sp. nov., a novel actinomycete isolated from moss [Physcomitrium sphaericum (Ludw) Fuernr].</title>
        <authorList>
            <person name="Zhuang X."/>
        </authorList>
    </citation>
    <scope>NUCLEOTIDE SEQUENCE [LARGE SCALE GENOMIC DNA]</scope>
    <source>
        <strain evidence="2">LD22</strain>
    </source>
</reference>
<proteinExistence type="predicted"/>
<dbReference type="Proteomes" id="UP000462055">
    <property type="component" value="Unassembled WGS sequence"/>
</dbReference>
<dbReference type="EMBL" id="WBMS02000009">
    <property type="protein sequence ID" value="MWA01347.1"/>
    <property type="molecule type" value="Genomic_DNA"/>
</dbReference>
<accession>A0A6I4MBH0</accession>
<keyword evidence="3" id="KW-1185">Reference proteome</keyword>
<name>A0A6I4MBH0_9ACTN</name>
<sequence length="123" mass="13453">MSSDSDRRPERADEPAPDPPVPGSGPAESAPPAPDSLVPPPEPVPFPVDASDADEAVSDVTAAGEPAGAGDVSPEQVRERLRRRAIFLRELAEARELRRRVTPHRSRRARIHAALRRRTFRIN</sequence>
<evidence type="ECO:0000256" key="1">
    <source>
        <dbReference type="SAM" id="MobiDB-lite"/>
    </source>
</evidence>
<evidence type="ECO:0000313" key="3">
    <source>
        <dbReference type="Proteomes" id="UP000462055"/>
    </source>
</evidence>